<keyword evidence="5" id="KW-1185">Reference proteome</keyword>
<dbReference type="InterPro" id="IPR006598">
    <property type="entry name" value="CAP10"/>
</dbReference>
<feature type="region of interest" description="Disordered" evidence="1">
    <location>
        <begin position="358"/>
        <end position="400"/>
    </location>
</feature>
<dbReference type="PANTHER" id="PTHR12203">
    <property type="entry name" value="KDEL LYS-ASP-GLU-LEU CONTAINING - RELATED"/>
    <property type="match status" value="1"/>
</dbReference>
<dbReference type="SMART" id="SM00672">
    <property type="entry name" value="CAP10"/>
    <property type="match status" value="1"/>
</dbReference>
<evidence type="ECO:0000259" key="3">
    <source>
        <dbReference type="SMART" id="SM00672"/>
    </source>
</evidence>
<keyword evidence="2" id="KW-0812">Transmembrane</keyword>
<evidence type="ECO:0000256" key="2">
    <source>
        <dbReference type="SAM" id="Phobius"/>
    </source>
</evidence>
<evidence type="ECO:0000313" key="5">
    <source>
        <dbReference type="Proteomes" id="UP001270362"/>
    </source>
</evidence>
<reference evidence="4" key="2">
    <citation type="submission" date="2023-06" db="EMBL/GenBank/DDBJ databases">
        <authorList>
            <consortium name="Lawrence Berkeley National Laboratory"/>
            <person name="Haridas S."/>
            <person name="Hensen N."/>
            <person name="Bonometti L."/>
            <person name="Westerberg I."/>
            <person name="Brannstrom I.O."/>
            <person name="Guillou S."/>
            <person name="Cros-Aarteil S."/>
            <person name="Calhoun S."/>
            <person name="Kuo A."/>
            <person name="Mondo S."/>
            <person name="Pangilinan J."/>
            <person name="Riley R."/>
            <person name="Labutti K."/>
            <person name="Andreopoulos B."/>
            <person name="Lipzen A."/>
            <person name="Chen C."/>
            <person name="Yanf M."/>
            <person name="Daum C."/>
            <person name="Ng V."/>
            <person name="Clum A."/>
            <person name="Steindorff A."/>
            <person name="Ohm R."/>
            <person name="Martin F."/>
            <person name="Silar P."/>
            <person name="Natvig D."/>
            <person name="Lalanne C."/>
            <person name="Gautier V."/>
            <person name="Ament-Velasquez S.L."/>
            <person name="Kruys A."/>
            <person name="Hutchinson M.I."/>
            <person name="Powell A.J."/>
            <person name="Barry K."/>
            <person name="Miller A.N."/>
            <person name="Grigoriev I.V."/>
            <person name="Debuchy R."/>
            <person name="Gladieux P."/>
            <person name="Thoren M.H."/>
            <person name="Johannesson H."/>
        </authorList>
    </citation>
    <scope>NUCLEOTIDE SEQUENCE</scope>
    <source>
        <strain evidence="4">CBS 314.62</strain>
    </source>
</reference>
<accession>A0AAE0X0U2</accession>
<comment type="caution">
    <text evidence="4">The sequence shown here is derived from an EMBL/GenBank/DDBJ whole genome shotgun (WGS) entry which is preliminary data.</text>
</comment>
<evidence type="ECO:0000313" key="4">
    <source>
        <dbReference type="EMBL" id="KAK3682118.1"/>
    </source>
</evidence>
<proteinExistence type="predicted"/>
<keyword evidence="2" id="KW-0472">Membrane</keyword>
<protein>
    <recommendedName>
        <fullName evidence="3">Glycosyl transferase CAP10 domain-containing protein</fullName>
    </recommendedName>
</protein>
<keyword evidence="2" id="KW-1133">Transmembrane helix</keyword>
<dbReference type="Proteomes" id="UP001270362">
    <property type="component" value="Unassembled WGS sequence"/>
</dbReference>
<feature type="transmembrane region" description="Helical" evidence="2">
    <location>
        <begin position="20"/>
        <end position="39"/>
    </location>
</feature>
<dbReference type="AlphaFoldDB" id="A0AAE0X0U2"/>
<dbReference type="PANTHER" id="PTHR12203:SF63">
    <property type="entry name" value="GLYCOSYL TRANSFERASE CAP10 DOMAIN-CONTAINING PROTEIN"/>
    <property type="match status" value="1"/>
</dbReference>
<evidence type="ECO:0000256" key="1">
    <source>
        <dbReference type="SAM" id="MobiDB-lite"/>
    </source>
</evidence>
<dbReference type="EMBL" id="JAULSO010000005">
    <property type="protein sequence ID" value="KAK3682118.1"/>
    <property type="molecule type" value="Genomic_DNA"/>
</dbReference>
<sequence>MGDIRLKKTLRRQSRQIRQITLVLGFCLVCYCLLFVSKFPTATSLTPPIDNDGDKAGLPGSRRLRLSPKTLNNLSLDEGQCNAAFPGLTKEIDDIVAAGPFKMKNTGDFGPLQGRIKDGQIHILHSQRKTDLSKEMLNSRTAALHQLHRALITSPTPLPDTIFALNFQDQPFGTALTYSRQADASYRPKDPNSRFFLMPHFSFWAWPLPFIGSLPRAAAAITALESAYLTPTAWQQNKIPKAVWRGTSWYNSVHSPRLRQKLLAAAKGQTWADVQALEWQGGHNATNALPIEDFCKYKYVVHTEGVTYSGRFQFLQMCASVVLTPPIQWMQHTTHLVRPLFSSSLDLGSGLHVDKVRQSSGASSARTHAKAKKTAGSGSASSAPASAPAGPGQERRGWVPSERIRKAWPVQYEPEEANIVFVAPDWSDLGDTVAWLEAHPAVAEGIARRQRELFVGGGYFSPAAEACYWRALVRGWAKMARVDEEDWAASTGAVYLKAVKSEVRHTWGPILSYSPHVFGKSLASDLLAAPAHRRRVLVWVEKGVLQQLDPYSCGTETLLSALVHETGGNAPVDTTTAHVDDDDKLGARVGLKTVGSQALVDGVQQAEVAAQAEGAGGVGARAQLEDVESAGEEERELKRVAHGGEALGGGVAIEGIAVAMAV</sequence>
<feature type="compositionally biased region" description="Low complexity" evidence="1">
    <location>
        <begin position="374"/>
        <end position="392"/>
    </location>
</feature>
<dbReference type="Pfam" id="PF05686">
    <property type="entry name" value="Glyco_transf_90"/>
    <property type="match status" value="1"/>
</dbReference>
<organism evidence="4 5">
    <name type="scientific">Podospora appendiculata</name>
    <dbReference type="NCBI Taxonomy" id="314037"/>
    <lineage>
        <taxon>Eukaryota</taxon>
        <taxon>Fungi</taxon>
        <taxon>Dikarya</taxon>
        <taxon>Ascomycota</taxon>
        <taxon>Pezizomycotina</taxon>
        <taxon>Sordariomycetes</taxon>
        <taxon>Sordariomycetidae</taxon>
        <taxon>Sordariales</taxon>
        <taxon>Podosporaceae</taxon>
        <taxon>Podospora</taxon>
    </lineage>
</organism>
<dbReference type="InterPro" id="IPR051091">
    <property type="entry name" value="O-Glucosyltr/Glycosyltrsf_90"/>
</dbReference>
<name>A0AAE0X0U2_9PEZI</name>
<reference evidence="4" key="1">
    <citation type="journal article" date="2023" name="Mol. Phylogenet. Evol.">
        <title>Genome-scale phylogeny and comparative genomics of the fungal order Sordariales.</title>
        <authorList>
            <person name="Hensen N."/>
            <person name="Bonometti L."/>
            <person name="Westerberg I."/>
            <person name="Brannstrom I.O."/>
            <person name="Guillou S."/>
            <person name="Cros-Aarteil S."/>
            <person name="Calhoun S."/>
            <person name="Haridas S."/>
            <person name="Kuo A."/>
            <person name="Mondo S."/>
            <person name="Pangilinan J."/>
            <person name="Riley R."/>
            <person name="LaButti K."/>
            <person name="Andreopoulos B."/>
            <person name="Lipzen A."/>
            <person name="Chen C."/>
            <person name="Yan M."/>
            <person name="Daum C."/>
            <person name="Ng V."/>
            <person name="Clum A."/>
            <person name="Steindorff A."/>
            <person name="Ohm R.A."/>
            <person name="Martin F."/>
            <person name="Silar P."/>
            <person name="Natvig D.O."/>
            <person name="Lalanne C."/>
            <person name="Gautier V."/>
            <person name="Ament-Velasquez S.L."/>
            <person name="Kruys A."/>
            <person name="Hutchinson M.I."/>
            <person name="Powell A.J."/>
            <person name="Barry K."/>
            <person name="Miller A.N."/>
            <person name="Grigoriev I.V."/>
            <person name="Debuchy R."/>
            <person name="Gladieux P."/>
            <person name="Hiltunen Thoren M."/>
            <person name="Johannesson H."/>
        </authorList>
    </citation>
    <scope>NUCLEOTIDE SEQUENCE</scope>
    <source>
        <strain evidence="4">CBS 314.62</strain>
    </source>
</reference>
<feature type="domain" description="Glycosyl transferase CAP10" evidence="3">
    <location>
        <begin position="157"/>
        <end position="375"/>
    </location>
</feature>
<gene>
    <name evidence="4" type="ORF">B0T22DRAFT_444361</name>
</gene>